<accession>A0ABR1HK19</accession>
<dbReference type="SUPFAM" id="SSF48403">
    <property type="entry name" value="Ankyrin repeat"/>
    <property type="match status" value="1"/>
</dbReference>
<dbReference type="Pfam" id="PF24883">
    <property type="entry name" value="NPHP3_N"/>
    <property type="match status" value="1"/>
</dbReference>
<dbReference type="InterPro" id="IPR036770">
    <property type="entry name" value="Ankyrin_rpt-contain_sf"/>
</dbReference>
<protein>
    <submittedName>
        <fullName evidence="4">Uncharacterized protein</fullName>
    </submittedName>
</protein>
<keyword evidence="5" id="KW-1185">Reference proteome</keyword>
<dbReference type="PANTHER" id="PTHR10039">
    <property type="entry name" value="AMELOGENIN"/>
    <property type="match status" value="1"/>
</dbReference>
<keyword evidence="1" id="KW-0677">Repeat</keyword>
<dbReference type="Gene3D" id="1.25.40.20">
    <property type="entry name" value="Ankyrin repeat-containing domain"/>
    <property type="match status" value="2"/>
</dbReference>
<comment type="caution">
    <text evidence="4">The sequence shown here is derived from an EMBL/GenBank/DDBJ whole genome shotgun (WGS) entry which is preliminary data.</text>
</comment>
<dbReference type="Pfam" id="PF22939">
    <property type="entry name" value="WHD_GPIID"/>
    <property type="match status" value="1"/>
</dbReference>
<evidence type="ECO:0000256" key="1">
    <source>
        <dbReference type="ARBA" id="ARBA00022737"/>
    </source>
</evidence>
<dbReference type="InterPro" id="IPR054471">
    <property type="entry name" value="GPIID_WHD"/>
</dbReference>
<proteinExistence type="predicted"/>
<evidence type="ECO:0000259" key="2">
    <source>
        <dbReference type="Pfam" id="PF22939"/>
    </source>
</evidence>
<feature type="domain" description="Nephrocystin 3-like N-terminal" evidence="3">
    <location>
        <begin position="11"/>
        <end position="64"/>
    </location>
</feature>
<organism evidence="4 5">
    <name type="scientific">Neonectria punicea</name>
    <dbReference type="NCBI Taxonomy" id="979145"/>
    <lineage>
        <taxon>Eukaryota</taxon>
        <taxon>Fungi</taxon>
        <taxon>Dikarya</taxon>
        <taxon>Ascomycota</taxon>
        <taxon>Pezizomycotina</taxon>
        <taxon>Sordariomycetes</taxon>
        <taxon>Hypocreomycetidae</taxon>
        <taxon>Hypocreales</taxon>
        <taxon>Nectriaceae</taxon>
        <taxon>Neonectria</taxon>
    </lineage>
</organism>
<feature type="domain" description="GPI inositol-deacylase winged helix" evidence="2">
    <location>
        <begin position="172"/>
        <end position="268"/>
    </location>
</feature>
<dbReference type="InterPro" id="IPR056884">
    <property type="entry name" value="NPHP3-like_N"/>
</dbReference>
<evidence type="ECO:0000259" key="3">
    <source>
        <dbReference type="Pfam" id="PF24883"/>
    </source>
</evidence>
<reference evidence="4 5" key="1">
    <citation type="journal article" date="2025" name="Microbiol. Resour. Announc.">
        <title>Draft genome sequences for Neonectria magnoliae and Neonectria punicea, canker pathogens of Liriodendron tulipifera and Acer saccharum in West Virginia.</title>
        <authorList>
            <person name="Petronek H.M."/>
            <person name="Kasson M.T."/>
            <person name="Metheny A.M."/>
            <person name="Stauder C.M."/>
            <person name="Lovett B."/>
            <person name="Lynch S.C."/>
            <person name="Garnas J.R."/>
            <person name="Kasson L.R."/>
            <person name="Stajich J.E."/>
        </authorList>
    </citation>
    <scope>NUCLEOTIDE SEQUENCE [LARGE SCALE GENOMIC DNA]</scope>
    <source>
        <strain evidence="4 5">NRRL 64653</strain>
    </source>
</reference>
<dbReference type="PANTHER" id="PTHR10039:SF14">
    <property type="entry name" value="NACHT DOMAIN-CONTAINING PROTEIN"/>
    <property type="match status" value="1"/>
</dbReference>
<evidence type="ECO:0000313" key="5">
    <source>
        <dbReference type="Proteomes" id="UP001498476"/>
    </source>
</evidence>
<dbReference type="Proteomes" id="UP001498476">
    <property type="component" value="Unassembled WGS sequence"/>
</dbReference>
<dbReference type="EMBL" id="JAZAVJ010000022">
    <property type="protein sequence ID" value="KAK7421464.1"/>
    <property type="molecule type" value="Genomic_DNA"/>
</dbReference>
<name>A0ABR1HK19_9HYPO</name>
<gene>
    <name evidence="4" type="ORF">QQX98_002163</name>
</gene>
<evidence type="ECO:0000313" key="4">
    <source>
        <dbReference type="EMBL" id="KAK7421464.1"/>
    </source>
</evidence>
<sequence length="504" mass="56921">MPCQILIKCAVSSDSGETVCILDALDECNSGDRRQLIDQLKNFCFERNETSSSSSKLKFLITSRPYDDLEASFGRFSGAAAYLRFDGDDKSEEISQEINLGIDARMKDIGRSFSDEDRGKICARLKEMEHRTYLWLHLTFDIIEQSPCEYGRRTDIENLLSELPSQVSAAYEKILGRSKNQTQTEMILRIVLAAEQPLHLNEANIALTLDLRKSQFASHAALEPRLWPRDNFRTTVKNLCGLFVNVYDSKLSFIHQTAREFLINPERQGTWEGRLNMSKSHSTMSLACLHYLLLPDLATPVQNSLGCQERSFLPYASAYWSRHYNSQEDTIADQSRKNARMLCDVTGEQVGVWAPIYFERDSGWEPWADLALASYLGLKLVVEDILAEEKTDVDAEDRHSGMALRTTSERGHTEIVQMLPDKNANVDAEGGMLLNKVDDINAEGELYDTLLLRALFKAYAEIVQMLLNKVDNINPEGGVYSEALEAASLRGNKEIVQMLRQAAC</sequence>